<feature type="transmembrane region" description="Helical" evidence="6">
    <location>
        <begin position="316"/>
        <end position="337"/>
    </location>
</feature>
<feature type="transmembrane region" description="Helical" evidence="6">
    <location>
        <begin position="372"/>
        <end position="390"/>
    </location>
</feature>
<dbReference type="PANTHER" id="PTHR44757:SF2">
    <property type="entry name" value="BIOFILM ARCHITECTURE MAINTENANCE PROTEIN MBAA"/>
    <property type="match status" value="1"/>
</dbReference>
<dbReference type="Gene3D" id="1.20.1740.10">
    <property type="entry name" value="Amino acid/polyamine transporter I"/>
    <property type="match status" value="1"/>
</dbReference>
<evidence type="ECO:0000313" key="11">
    <source>
        <dbReference type="Proteomes" id="UP000198755"/>
    </source>
</evidence>
<feature type="transmembrane region" description="Helical" evidence="6">
    <location>
        <begin position="83"/>
        <end position="102"/>
    </location>
</feature>
<dbReference type="SUPFAM" id="SSF141868">
    <property type="entry name" value="EAL domain-like"/>
    <property type="match status" value="1"/>
</dbReference>
<evidence type="ECO:0000259" key="9">
    <source>
        <dbReference type="PROSITE" id="PS50887"/>
    </source>
</evidence>
<keyword evidence="11" id="KW-1185">Reference proteome</keyword>
<dbReference type="SMART" id="SM00052">
    <property type="entry name" value="EAL"/>
    <property type="match status" value="1"/>
</dbReference>
<dbReference type="Pfam" id="PF13520">
    <property type="entry name" value="AA_permease_2"/>
    <property type="match status" value="1"/>
</dbReference>
<evidence type="ECO:0000256" key="2">
    <source>
        <dbReference type="ARBA" id="ARBA00022692"/>
    </source>
</evidence>
<dbReference type="InterPro" id="IPR043128">
    <property type="entry name" value="Rev_trsase/Diguanyl_cyclase"/>
</dbReference>
<feature type="transmembrane region" description="Helical" evidence="6">
    <location>
        <begin position="396"/>
        <end position="418"/>
    </location>
</feature>
<dbReference type="PROSITE" id="PS50885">
    <property type="entry name" value="HAMP"/>
    <property type="match status" value="1"/>
</dbReference>
<dbReference type="InterPro" id="IPR029787">
    <property type="entry name" value="Nucleotide_cyclase"/>
</dbReference>
<feature type="transmembrane region" description="Helical" evidence="6">
    <location>
        <begin position="438"/>
        <end position="457"/>
    </location>
</feature>
<gene>
    <name evidence="10" type="ORF">SAMN05444581_11768</name>
</gene>
<feature type="transmembrane region" description="Helical" evidence="6">
    <location>
        <begin position="235"/>
        <end position="261"/>
    </location>
</feature>
<feature type="domain" description="EAL" evidence="7">
    <location>
        <begin position="826"/>
        <end position="1075"/>
    </location>
</feature>
<dbReference type="Pfam" id="PF00990">
    <property type="entry name" value="GGDEF"/>
    <property type="match status" value="1"/>
</dbReference>
<dbReference type="SMART" id="SM00304">
    <property type="entry name" value="HAMP"/>
    <property type="match status" value="1"/>
</dbReference>
<evidence type="ECO:0000256" key="4">
    <source>
        <dbReference type="ARBA" id="ARBA00023136"/>
    </source>
</evidence>
<dbReference type="InterPro" id="IPR052155">
    <property type="entry name" value="Biofilm_reg_signaling"/>
</dbReference>
<protein>
    <submittedName>
        <fullName evidence="10">Diguanylate cyclase (GGDEF) domain-containing protein</fullName>
    </submittedName>
</protein>
<dbReference type="GO" id="GO:0007165">
    <property type="term" value="P:signal transduction"/>
    <property type="evidence" value="ECO:0007669"/>
    <property type="project" value="InterPro"/>
</dbReference>
<dbReference type="Gene3D" id="3.20.20.450">
    <property type="entry name" value="EAL domain"/>
    <property type="match status" value="1"/>
</dbReference>
<dbReference type="Pfam" id="PF00672">
    <property type="entry name" value="HAMP"/>
    <property type="match status" value="1"/>
</dbReference>
<dbReference type="InterPro" id="IPR003660">
    <property type="entry name" value="HAMP_dom"/>
</dbReference>
<dbReference type="CDD" id="cd06225">
    <property type="entry name" value="HAMP"/>
    <property type="match status" value="1"/>
</dbReference>
<evidence type="ECO:0000256" key="3">
    <source>
        <dbReference type="ARBA" id="ARBA00022989"/>
    </source>
</evidence>
<dbReference type="InterPro" id="IPR035919">
    <property type="entry name" value="EAL_sf"/>
</dbReference>
<feature type="compositionally biased region" description="Basic and acidic residues" evidence="5">
    <location>
        <begin position="1"/>
        <end position="10"/>
    </location>
</feature>
<reference evidence="10 11" key="1">
    <citation type="submission" date="2016-10" db="EMBL/GenBank/DDBJ databases">
        <authorList>
            <person name="de Groot N.N."/>
        </authorList>
    </citation>
    <scope>NUCLEOTIDE SEQUENCE [LARGE SCALE GENOMIC DNA]</scope>
    <source>
        <strain evidence="10 11">NE2</strain>
    </source>
</reference>
<keyword evidence="2 6" id="KW-0812">Transmembrane</keyword>
<feature type="transmembrane region" description="Helical" evidence="6">
    <location>
        <begin position="138"/>
        <end position="158"/>
    </location>
</feature>
<evidence type="ECO:0000259" key="7">
    <source>
        <dbReference type="PROSITE" id="PS50883"/>
    </source>
</evidence>
<dbReference type="CDD" id="cd01948">
    <property type="entry name" value="EAL"/>
    <property type="match status" value="1"/>
</dbReference>
<dbReference type="InterPro" id="IPR000160">
    <property type="entry name" value="GGDEF_dom"/>
</dbReference>
<keyword evidence="4 6" id="KW-0472">Membrane</keyword>
<dbReference type="PROSITE" id="PS50887">
    <property type="entry name" value="GGDEF"/>
    <property type="match status" value="1"/>
</dbReference>
<dbReference type="GO" id="GO:0022857">
    <property type="term" value="F:transmembrane transporter activity"/>
    <property type="evidence" value="ECO:0007669"/>
    <property type="project" value="InterPro"/>
</dbReference>
<feature type="transmembrane region" description="Helical" evidence="6">
    <location>
        <begin position="536"/>
        <end position="555"/>
    </location>
</feature>
<dbReference type="OrthoDB" id="7251575at2"/>
<feature type="transmembrane region" description="Helical" evidence="6">
    <location>
        <begin position="170"/>
        <end position="190"/>
    </location>
</feature>
<feature type="transmembrane region" description="Helical" evidence="6">
    <location>
        <begin position="273"/>
        <end position="296"/>
    </location>
</feature>
<dbReference type="NCBIfam" id="TIGR00254">
    <property type="entry name" value="GGDEF"/>
    <property type="match status" value="1"/>
</dbReference>
<dbReference type="Gene3D" id="6.10.340.10">
    <property type="match status" value="1"/>
</dbReference>
<dbReference type="Gene3D" id="3.30.70.270">
    <property type="match status" value="1"/>
</dbReference>
<accession>A0A1I4C2W4</accession>
<keyword evidence="3 6" id="KW-1133">Transmembrane helix</keyword>
<evidence type="ECO:0000256" key="5">
    <source>
        <dbReference type="SAM" id="MobiDB-lite"/>
    </source>
</evidence>
<dbReference type="AlphaFoldDB" id="A0A1I4C2W4"/>
<feature type="compositionally biased region" description="Polar residues" evidence="5">
    <location>
        <begin position="14"/>
        <end position="26"/>
    </location>
</feature>
<feature type="transmembrane region" description="Helical" evidence="6">
    <location>
        <begin position="502"/>
        <end position="524"/>
    </location>
</feature>
<dbReference type="PANTHER" id="PTHR44757">
    <property type="entry name" value="DIGUANYLATE CYCLASE DGCP"/>
    <property type="match status" value="1"/>
</dbReference>
<comment type="subcellular location">
    <subcellularLocation>
        <location evidence="1">Membrane</location>
        <topology evidence="1">Multi-pass membrane protein</topology>
    </subcellularLocation>
</comment>
<dbReference type="Proteomes" id="UP000198755">
    <property type="component" value="Unassembled WGS sequence"/>
</dbReference>
<evidence type="ECO:0000256" key="1">
    <source>
        <dbReference type="ARBA" id="ARBA00004141"/>
    </source>
</evidence>
<dbReference type="InterPro" id="IPR001633">
    <property type="entry name" value="EAL_dom"/>
</dbReference>
<dbReference type="PROSITE" id="PS50883">
    <property type="entry name" value="EAL"/>
    <property type="match status" value="1"/>
</dbReference>
<evidence type="ECO:0000313" key="10">
    <source>
        <dbReference type="EMBL" id="SFK74536.1"/>
    </source>
</evidence>
<dbReference type="EMBL" id="FOSN01000017">
    <property type="protein sequence ID" value="SFK74536.1"/>
    <property type="molecule type" value="Genomic_DNA"/>
</dbReference>
<dbReference type="SMART" id="SM00267">
    <property type="entry name" value="GGDEF"/>
    <property type="match status" value="1"/>
</dbReference>
<dbReference type="GO" id="GO:0016020">
    <property type="term" value="C:membrane"/>
    <property type="evidence" value="ECO:0007669"/>
    <property type="project" value="UniProtKB-SubCell"/>
</dbReference>
<feature type="domain" description="GGDEF" evidence="9">
    <location>
        <begin position="685"/>
        <end position="817"/>
    </location>
</feature>
<name>A0A1I4C2W4_9HYPH</name>
<dbReference type="SUPFAM" id="SSF55073">
    <property type="entry name" value="Nucleotide cyclase"/>
    <property type="match status" value="1"/>
</dbReference>
<feature type="domain" description="HAMP" evidence="8">
    <location>
        <begin position="574"/>
        <end position="628"/>
    </location>
</feature>
<evidence type="ECO:0000256" key="6">
    <source>
        <dbReference type="SAM" id="Phobius"/>
    </source>
</evidence>
<feature type="transmembrane region" description="Helical" evidence="6">
    <location>
        <begin position="47"/>
        <end position="71"/>
    </location>
</feature>
<feature type="transmembrane region" description="Helical" evidence="6">
    <location>
        <begin position="463"/>
        <end position="481"/>
    </location>
</feature>
<dbReference type="CDD" id="cd01949">
    <property type="entry name" value="GGDEF"/>
    <property type="match status" value="1"/>
</dbReference>
<evidence type="ECO:0000259" key="8">
    <source>
        <dbReference type="PROSITE" id="PS50885"/>
    </source>
</evidence>
<dbReference type="STRING" id="1612308.SAMN05444581_11768"/>
<organism evidence="10 11">
    <name type="scientific">Methylocapsa palsarum</name>
    <dbReference type="NCBI Taxonomy" id="1612308"/>
    <lineage>
        <taxon>Bacteria</taxon>
        <taxon>Pseudomonadati</taxon>
        <taxon>Pseudomonadota</taxon>
        <taxon>Alphaproteobacteria</taxon>
        <taxon>Hyphomicrobiales</taxon>
        <taxon>Beijerinckiaceae</taxon>
        <taxon>Methylocapsa</taxon>
    </lineage>
</organism>
<feature type="region of interest" description="Disordered" evidence="5">
    <location>
        <begin position="1"/>
        <end position="26"/>
    </location>
</feature>
<proteinExistence type="predicted"/>
<feature type="transmembrane region" description="Helical" evidence="6">
    <location>
        <begin position="197"/>
        <end position="215"/>
    </location>
</feature>
<dbReference type="InterPro" id="IPR002293">
    <property type="entry name" value="AA/rel_permease1"/>
</dbReference>
<dbReference type="RefSeq" id="WP_091685518.1">
    <property type="nucleotide sequence ID" value="NZ_FOSN01000017.1"/>
</dbReference>
<dbReference type="Pfam" id="PF00563">
    <property type="entry name" value="EAL"/>
    <property type="match status" value="1"/>
</dbReference>
<sequence length="1083" mass="116939">MSDSRARDIRPSGVDNSGVQSGPTQESLTQAVSTWFDSGRRSHPRTIGWRGAAALAMGGSNQMIFIITALFAGQGDILGKGSAAVPLLIVGVILSWVAAPAWTELVLMWPNRVGGISAACAEAFRPYSPVLSTLTGTCYWWGWVPTCGVTAILSASAIQQWYLPRLPVEAGAAGIVLAFTILNLCGLKWVTRFAMPLALASGSLAFLSSIIPVWSGLVDWRQATTFTLTTPFPGWFGDVTSVMAGLYLIGFAAPAFEAAACHVGEMVDPDRNLPLAMLVSAAMAGVYFVILPVVWLGVLGSEQLGKDLALVLGPTFAPLLGSFGKAAAIWFVVLNMFHGTMQPLAGAARTLSQLSEDGLLPRFLAFRTQTDCPWAATLLTAGMAIVFLLIGDPIWLIAAANFTYLIGICMPNVAAWLLRRDLPDAGRPYRAPRCMIDLGLAAAAVWLLSAILGFQQFGLPTVLFGLALAYSGAALYAWRMIEDRLRAGLPAFARTLHTKLTGAMLFVLILDGFGYIFAVSSLSAGHPALIAALEDIFVIVALLTITVGLVLPGMITHTATDVRDAATRLTSGMLRDFSEAMSALGRGDLDAAHVAVNIVPVQNLSHDELGEMGESFNILQERIREAAIGLDEARDKMHTSRAELLARREQITYLGHYDVLTNLPNRAVFAMRLADVFENAKAKGAAFGLLTLDLDHFKEVNDVFGHTVADELLCAIAARLQETSRGAFITRMGSDEFALLVTSGRQPGASEAMANELLKSMAQDFEIQGNRIPVGVSIGVATYPRDAVDPETLQANATAALYRAKADGRRMACYFDPRMDHRARERYSLQLDLRAGIPNEELRVYYQPLATIEGEVFGFEALVRWQHPKYGLLAPETFISTAEQNGLIIEIGEWVLRQACREAALWANPLQISVNLSPVQFRNGDFPDFLQSVLSNTGLAPQRLELEITEGVLINDTSRALSILRRLKSLKVKVAMDDFGTGFSSLSSLQSFPFDKIKIDRSFVAGVDSNPQSAAIVRAVIALGNGLDIPVIAEGVETESEHDFLKREGCREVQGYLIGRPKPIASYSGLTQAAHVLNAANVH</sequence>